<dbReference type="Gene3D" id="1.25.10.10">
    <property type="entry name" value="Leucine-rich Repeat Variant"/>
    <property type="match status" value="1"/>
</dbReference>
<evidence type="ECO:0000259" key="3">
    <source>
        <dbReference type="Pfam" id="PF25567"/>
    </source>
</evidence>
<evidence type="ECO:0000256" key="2">
    <source>
        <dbReference type="SAM" id="MobiDB-lite"/>
    </source>
</evidence>
<feature type="compositionally biased region" description="Acidic residues" evidence="2">
    <location>
        <begin position="341"/>
        <end position="350"/>
    </location>
</feature>
<dbReference type="SUPFAM" id="SSF48371">
    <property type="entry name" value="ARM repeat"/>
    <property type="match status" value="1"/>
</dbReference>
<keyword evidence="5" id="KW-1185">Reference proteome</keyword>
<feature type="domain" description="SYO1-like TPR repeats" evidence="3">
    <location>
        <begin position="424"/>
        <end position="642"/>
    </location>
</feature>
<dbReference type="GO" id="GO:0051082">
    <property type="term" value="F:unfolded protein binding"/>
    <property type="evidence" value="ECO:0007669"/>
    <property type="project" value="TreeGrafter"/>
</dbReference>
<dbReference type="EMBL" id="ML220154">
    <property type="protein sequence ID" value="TGZ77383.1"/>
    <property type="molecule type" value="Genomic_DNA"/>
</dbReference>
<dbReference type="CDD" id="cd13394">
    <property type="entry name" value="Syo1_like"/>
    <property type="match status" value="1"/>
</dbReference>
<dbReference type="InterPro" id="IPR016024">
    <property type="entry name" value="ARM-type_fold"/>
</dbReference>
<dbReference type="InterPro" id="IPR052616">
    <property type="entry name" value="SYO1-like"/>
</dbReference>
<dbReference type="PANTHER" id="PTHR13347">
    <property type="entry name" value="HEAT REPEAT-CONTAINING PROTEIN 3"/>
    <property type="match status" value="1"/>
</dbReference>
<feature type="region of interest" description="Disordered" evidence="2">
    <location>
        <begin position="1"/>
        <end position="39"/>
    </location>
</feature>
<dbReference type="Proteomes" id="UP000298138">
    <property type="component" value="Unassembled WGS sequence"/>
</dbReference>
<feature type="region of interest" description="Disordered" evidence="2">
    <location>
        <begin position="341"/>
        <end position="367"/>
    </location>
</feature>
<sequence length="646" mass="70174">MGKVKKIRSSTARADPTGQTARRSQQAQKPRAPLQVTPQTEEIRVSRIAPAVTALSSQSPEERQNAIVAICGLLEENETCRLLTLKERIVQKLLEETIHDAVEGVVVLAWKALRIVAEEEGYDQCVYMHRKNCVARINDALKKIVPAINLAAAGNLNQTTQAQLWVFTESIIRLIKALSEASIPILDDITKHIDGLSMFLVGLLKPTAQSPADIITVSTECLSSLTEDNDELTKRISSDADAVTLLMKLRTSEEPLVRVCVCAILHNLSLGPESDSPNTPDLSDTLLLPTLTSYLKHTATLDLSAYNPATAPASDRRGLRAAEIALDVIGSIATCLGYEIEDSDSPEDDEHALHKHHGNDDDSDEEMLDDVDAIGDDLRDDMEMVTVSDGEKDDDSGDSSGSAARYLIDHTTPVLVSLCRPGGKQIKSLCIRALLALNNVAWTASALAAEFILFTKRWVPKAQQIWREIVTPVVVESAVDAEVAEAASGVAWAVAKSLDGRVDLGSKQHHGFIALYRAAESDTLRVNCIGVLGAVGMVQETVEVNNDVGIFLVSLITACPDTPPGPAVAALNAIFDIYGDGEFAYDAPVFVKNNFVGHLQTALPKVRTMVRRIDKLKLGDLRKEADEAAVNLDRFIKYKKKERGGK</sequence>
<dbReference type="Pfam" id="PF25567">
    <property type="entry name" value="TPR_SYO1"/>
    <property type="match status" value="1"/>
</dbReference>
<dbReference type="STRING" id="341454.A0A4S2MKF7"/>
<dbReference type="GO" id="GO:0042273">
    <property type="term" value="P:ribosomal large subunit biogenesis"/>
    <property type="evidence" value="ECO:0007669"/>
    <property type="project" value="TreeGrafter"/>
</dbReference>
<evidence type="ECO:0000313" key="5">
    <source>
        <dbReference type="Proteomes" id="UP000298138"/>
    </source>
</evidence>
<evidence type="ECO:0000256" key="1">
    <source>
        <dbReference type="ARBA" id="ARBA00049983"/>
    </source>
</evidence>
<dbReference type="InterPro" id="IPR011989">
    <property type="entry name" value="ARM-like"/>
</dbReference>
<name>A0A4S2MKF7_9PEZI</name>
<evidence type="ECO:0000313" key="4">
    <source>
        <dbReference type="EMBL" id="TGZ77383.1"/>
    </source>
</evidence>
<protein>
    <recommendedName>
        <fullName evidence="3">SYO1-like TPR repeats domain-containing protein</fullName>
    </recommendedName>
</protein>
<comment type="similarity">
    <text evidence="1">Belongs to the nuclear import and ribosome assembly adapter family.</text>
</comment>
<reference evidence="4 5" key="1">
    <citation type="submission" date="2019-04" db="EMBL/GenBank/DDBJ databases">
        <title>Comparative genomics and transcriptomics to analyze fruiting body development in filamentous ascomycetes.</title>
        <authorList>
            <consortium name="DOE Joint Genome Institute"/>
            <person name="Lutkenhaus R."/>
            <person name="Traeger S."/>
            <person name="Breuer J."/>
            <person name="Kuo A."/>
            <person name="Lipzen A."/>
            <person name="Pangilinan J."/>
            <person name="Dilworth D."/>
            <person name="Sandor L."/>
            <person name="Poggeler S."/>
            <person name="Barry K."/>
            <person name="Grigoriev I.V."/>
            <person name="Nowrousian M."/>
        </authorList>
    </citation>
    <scope>NUCLEOTIDE SEQUENCE [LARGE SCALE GENOMIC DNA]</scope>
    <source>
        <strain evidence="4 5">CBS 389.68</strain>
    </source>
</reference>
<dbReference type="InParanoid" id="A0A4S2MKF7"/>
<gene>
    <name evidence="4" type="ORF">EX30DRAFT_323710</name>
</gene>
<dbReference type="FunCoup" id="A0A4S2MKF7">
    <property type="interactions" value="238"/>
</dbReference>
<dbReference type="OrthoDB" id="288703at2759"/>
<feature type="compositionally biased region" description="Polar residues" evidence="2">
    <location>
        <begin position="9"/>
        <end position="28"/>
    </location>
</feature>
<dbReference type="GO" id="GO:0006606">
    <property type="term" value="P:protein import into nucleus"/>
    <property type="evidence" value="ECO:0007669"/>
    <property type="project" value="TreeGrafter"/>
</dbReference>
<dbReference type="InterPro" id="IPR057990">
    <property type="entry name" value="TPR_SYO1"/>
</dbReference>
<proteinExistence type="inferred from homology"/>
<organism evidence="4 5">
    <name type="scientific">Ascodesmis nigricans</name>
    <dbReference type="NCBI Taxonomy" id="341454"/>
    <lineage>
        <taxon>Eukaryota</taxon>
        <taxon>Fungi</taxon>
        <taxon>Dikarya</taxon>
        <taxon>Ascomycota</taxon>
        <taxon>Pezizomycotina</taxon>
        <taxon>Pezizomycetes</taxon>
        <taxon>Pezizales</taxon>
        <taxon>Ascodesmidaceae</taxon>
        <taxon>Ascodesmis</taxon>
    </lineage>
</organism>
<accession>A0A4S2MKF7</accession>
<dbReference type="AlphaFoldDB" id="A0A4S2MKF7"/>
<dbReference type="PANTHER" id="PTHR13347:SF1">
    <property type="entry name" value="HEAT REPEAT-CONTAINING PROTEIN 3"/>
    <property type="match status" value="1"/>
</dbReference>